<dbReference type="PANTHER" id="PTHR43047">
    <property type="entry name" value="TWO-COMPONENT HISTIDINE PROTEIN KINASE"/>
    <property type="match status" value="1"/>
</dbReference>
<dbReference type="InterPro" id="IPR036097">
    <property type="entry name" value="HisK_dim/P_sf"/>
</dbReference>
<dbReference type="Proteomes" id="UP000078428">
    <property type="component" value="Unassembled WGS sequence"/>
</dbReference>
<evidence type="ECO:0000313" key="9">
    <source>
        <dbReference type="Proteomes" id="UP000078428"/>
    </source>
</evidence>
<dbReference type="GO" id="GO:0005886">
    <property type="term" value="C:plasma membrane"/>
    <property type="evidence" value="ECO:0007669"/>
    <property type="project" value="TreeGrafter"/>
</dbReference>
<feature type="transmembrane region" description="Helical" evidence="6">
    <location>
        <begin position="25"/>
        <end position="46"/>
    </location>
</feature>
<keyword evidence="6" id="KW-1133">Transmembrane helix</keyword>
<evidence type="ECO:0000256" key="3">
    <source>
        <dbReference type="ARBA" id="ARBA00022553"/>
    </source>
</evidence>
<evidence type="ECO:0000259" key="7">
    <source>
        <dbReference type="PROSITE" id="PS50109"/>
    </source>
</evidence>
<dbReference type="InterPro" id="IPR003661">
    <property type="entry name" value="HisK_dim/P_dom"/>
</dbReference>
<organism evidence="8 9">
    <name type="scientific">Paramagnetospirillum marisnigri</name>
    <dbReference type="NCBI Taxonomy" id="1285242"/>
    <lineage>
        <taxon>Bacteria</taxon>
        <taxon>Pseudomonadati</taxon>
        <taxon>Pseudomonadota</taxon>
        <taxon>Alphaproteobacteria</taxon>
        <taxon>Rhodospirillales</taxon>
        <taxon>Magnetospirillaceae</taxon>
        <taxon>Paramagnetospirillum</taxon>
    </lineage>
</organism>
<dbReference type="InterPro" id="IPR005467">
    <property type="entry name" value="His_kinase_dom"/>
</dbReference>
<dbReference type="STRING" id="1285242.A6A04_02685"/>
<sequence>MIALSNSFLFVGFLMILLRGNLHPVISFVAANILVCIGYTLILAGIGKLCGKEIAWKWLVLSCVVYSLEFAYFFLVDDSFKVRLFFYLVYYAAVMMASMWIVIHAYRRIRLLSHLVAALFFGLLSLSFLVIAVLSQSQSGVTQIMSPSAINAAVVLEQTIFVVGWTFAFTLIVSERLSAERLRAEATSREKSDALANMSHELRTPLNAIIGFADVIDKEALGANHPRYREYVQDILASGRHLLLLIEDILDISKIEAGKLELDETTFPVSSTIEIVHTMVMLKAATKKVDMVLEIDRHFDRMRGDERRVRQILLNLVTNAIKFTPAGGRVTLSARLAPDGGGVFTVADTGIGMDEAGQRRALTKYCQVTDSSIRQQEGIGLGLPLAVALTLAHGGDLKIDSIPGKGTTITVTFPAERCRQEMPA</sequence>
<dbReference type="InterPro" id="IPR036890">
    <property type="entry name" value="HATPase_C_sf"/>
</dbReference>
<dbReference type="InterPro" id="IPR003594">
    <property type="entry name" value="HATPase_dom"/>
</dbReference>
<feature type="transmembrane region" description="Helical" evidence="6">
    <location>
        <begin position="58"/>
        <end position="76"/>
    </location>
</feature>
<feature type="transmembrane region" description="Helical" evidence="6">
    <location>
        <begin position="82"/>
        <end position="103"/>
    </location>
</feature>
<evidence type="ECO:0000256" key="4">
    <source>
        <dbReference type="ARBA" id="ARBA00022679"/>
    </source>
</evidence>
<dbReference type="Gene3D" id="3.30.565.10">
    <property type="entry name" value="Histidine kinase-like ATPase, C-terminal domain"/>
    <property type="match status" value="1"/>
</dbReference>
<evidence type="ECO:0000256" key="2">
    <source>
        <dbReference type="ARBA" id="ARBA00012438"/>
    </source>
</evidence>
<dbReference type="EC" id="2.7.13.3" evidence="2"/>
<keyword evidence="6" id="KW-0472">Membrane</keyword>
<dbReference type="Pfam" id="PF02518">
    <property type="entry name" value="HATPase_c"/>
    <property type="match status" value="1"/>
</dbReference>
<dbReference type="PROSITE" id="PS50109">
    <property type="entry name" value="HIS_KIN"/>
    <property type="match status" value="1"/>
</dbReference>
<protein>
    <recommendedName>
        <fullName evidence="2">histidine kinase</fullName>
        <ecNumber evidence="2">2.7.13.3</ecNumber>
    </recommendedName>
</protein>
<keyword evidence="5" id="KW-0418">Kinase</keyword>
<dbReference type="AlphaFoldDB" id="A0A178MNZ9"/>
<keyword evidence="3" id="KW-0597">Phosphoprotein</keyword>
<dbReference type="GO" id="GO:0000155">
    <property type="term" value="F:phosphorelay sensor kinase activity"/>
    <property type="evidence" value="ECO:0007669"/>
    <property type="project" value="InterPro"/>
</dbReference>
<dbReference type="SMART" id="SM00387">
    <property type="entry name" value="HATPase_c"/>
    <property type="match status" value="1"/>
</dbReference>
<dbReference type="SUPFAM" id="SSF55874">
    <property type="entry name" value="ATPase domain of HSP90 chaperone/DNA topoisomerase II/histidine kinase"/>
    <property type="match status" value="1"/>
</dbReference>
<dbReference type="SUPFAM" id="SSF47384">
    <property type="entry name" value="Homodimeric domain of signal transducing histidine kinase"/>
    <property type="match status" value="1"/>
</dbReference>
<keyword evidence="6" id="KW-0812">Transmembrane</keyword>
<dbReference type="CDD" id="cd00082">
    <property type="entry name" value="HisKA"/>
    <property type="match status" value="1"/>
</dbReference>
<feature type="domain" description="Histidine kinase" evidence="7">
    <location>
        <begin position="197"/>
        <end position="417"/>
    </location>
</feature>
<reference evidence="8 9" key="1">
    <citation type="submission" date="2016-04" db="EMBL/GenBank/DDBJ databases">
        <title>Draft genome sequence of freshwater magnetotactic bacteria Magnetospirillum marisnigri SP-1 and Magnetospirillum moscoviense BB-1.</title>
        <authorList>
            <person name="Koziaeva V."/>
            <person name="Dziuba M.V."/>
            <person name="Ivanov T.M."/>
            <person name="Kuznetsov B."/>
            <person name="Grouzdev D.S."/>
        </authorList>
    </citation>
    <scope>NUCLEOTIDE SEQUENCE [LARGE SCALE GENOMIC DNA]</scope>
    <source>
        <strain evidence="8 9">SP-1</strain>
    </source>
</reference>
<dbReference type="GO" id="GO:0009927">
    <property type="term" value="F:histidine phosphotransfer kinase activity"/>
    <property type="evidence" value="ECO:0007669"/>
    <property type="project" value="TreeGrafter"/>
</dbReference>
<dbReference type="InterPro" id="IPR004358">
    <property type="entry name" value="Sig_transdc_His_kin-like_C"/>
</dbReference>
<dbReference type="Pfam" id="PF00512">
    <property type="entry name" value="HisKA"/>
    <property type="match status" value="1"/>
</dbReference>
<evidence type="ECO:0000313" key="8">
    <source>
        <dbReference type="EMBL" id="OAN50321.1"/>
    </source>
</evidence>
<comment type="catalytic activity">
    <reaction evidence="1">
        <text>ATP + protein L-histidine = ADP + protein N-phospho-L-histidine.</text>
        <dbReference type="EC" id="2.7.13.3"/>
    </reaction>
</comment>
<dbReference type="EMBL" id="LWQT01000055">
    <property type="protein sequence ID" value="OAN50321.1"/>
    <property type="molecule type" value="Genomic_DNA"/>
</dbReference>
<name>A0A178MNZ9_9PROT</name>
<dbReference type="PRINTS" id="PR00344">
    <property type="entry name" value="BCTRLSENSOR"/>
</dbReference>
<dbReference type="Gene3D" id="1.10.287.130">
    <property type="match status" value="1"/>
</dbReference>
<feature type="transmembrane region" description="Helical" evidence="6">
    <location>
        <begin position="115"/>
        <end position="137"/>
    </location>
</feature>
<evidence type="ECO:0000256" key="5">
    <source>
        <dbReference type="ARBA" id="ARBA00022777"/>
    </source>
</evidence>
<keyword evidence="9" id="KW-1185">Reference proteome</keyword>
<evidence type="ECO:0000256" key="6">
    <source>
        <dbReference type="SAM" id="Phobius"/>
    </source>
</evidence>
<feature type="transmembrane region" description="Helical" evidence="6">
    <location>
        <begin position="149"/>
        <end position="173"/>
    </location>
</feature>
<evidence type="ECO:0000256" key="1">
    <source>
        <dbReference type="ARBA" id="ARBA00000085"/>
    </source>
</evidence>
<accession>A0A178MNZ9</accession>
<gene>
    <name evidence="8" type="ORF">A6A04_02685</name>
</gene>
<dbReference type="SMART" id="SM00388">
    <property type="entry name" value="HisKA"/>
    <property type="match status" value="1"/>
</dbReference>
<keyword evidence="4" id="KW-0808">Transferase</keyword>
<dbReference type="PANTHER" id="PTHR43047:SF72">
    <property type="entry name" value="OSMOSENSING HISTIDINE PROTEIN KINASE SLN1"/>
    <property type="match status" value="1"/>
</dbReference>
<proteinExistence type="predicted"/>
<comment type="caution">
    <text evidence="8">The sequence shown here is derived from an EMBL/GenBank/DDBJ whole genome shotgun (WGS) entry which is preliminary data.</text>
</comment>